<dbReference type="Proteomes" id="UP000001964">
    <property type="component" value="Chromosome"/>
</dbReference>
<gene>
    <name evidence="2" type="ordered locus">Mmar10_2180</name>
</gene>
<accession>Q0AML5</accession>
<feature type="chain" id="PRO_5004168232" evidence="1">
    <location>
        <begin position="21"/>
        <end position="131"/>
    </location>
</feature>
<dbReference type="RefSeq" id="WP_011644117.1">
    <property type="nucleotide sequence ID" value="NC_008347.1"/>
</dbReference>
<feature type="signal peptide" evidence="1">
    <location>
        <begin position="1"/>
        <end position="20"/>
    </location>
</feature>
<reference evidence="2 3" key="1">
    <citation type="submission" date="2006-08" db="EMBL/GenBank/DDBJ databases">
        <title>Complete sequence of Maricaulis maris MCS10.</title>
        <authorList>
            <consortium name="US DOE Joint Genome Institute"/>
            <person name="Copeland A."/>
            <person name="Lucas S."/>
            <person name="Lapidus A."/>
            <person name="Barry K."/>
            <person name="Detter J.C."/>
            <person name="Glavina del Rio T."/>
            <person name="Hammon N."/>
            <person name="Israni S."/>
            <person name="Dalin E."/>
            <person name="Tice H."/>
            <person name="Pitluck S."/>
            <person name="Saunders E."/>
            <person name="Brettin T."/>
            <person name="Bruce D."/>
            <person name="Han C."/>
            <person name="Tapia R."/>
            <person name="Gilna P."/>
            <person name="Schmutz J."/>
            <person name="Larimer F."/>
            <person name="Land M."/>
            <person name="Hauser L."/>
            <person name="Kyrpides N."/>
            <person name="Mikhailova N."/>
            <person name="Viollier P."/>
            <person name="Stephens C."/>
            <person name="Richardson P."/>
        </authorList>
    </citation>
    <scope>NUCLEOTIDE SEQUENCE [LARGE SCALE GENOMIC DNA]</scope>
    <source>
        <strain evidence="2 3">MCS10</strain>
    </source>
</reference>
<dbReference type="EMBL" id="CP000449">
    <property type="protein sequence ID" value="ABI66472.1"/>
    <property type="molecule type" value="Genomic_DNA"/>
</dbReference>
<evidence type="ECO:0000256" key="1">
    <source>
        <dbReference type="SAM" id="SignalP"/>
    </source>
</evidence>
<organism evidence="2 3">
    <name type="scientific">Maricaulis maris (strain MCS10)</name>
    <name type="common">Caulobacter maris</name>
    <dbReference type="NCBI Taxonomy" id="394221"/>
    <lineage>
        <taxon>Bacteria</taxon>
        <taxon>Pseudomonadati</taxon>
        <taxon>Pseudomonadota</taxon>
        <taxon>Alphaproteobacteria</taxon>
        <taxon>Maricaulales</taxon>
        <taxon>Maricaulaceae</taxon>
        <taxon>Maricaulis</taxon>
    </lineage>
</organism>
<sequence length="131" mass="13927" precursor="true">MNLVLLASLVSLAASSEVVADADIPRFLPGGATAWVLQVDPDGIPIAYIIEFPVDARAALAASLRPVIAASTPADAIYGPDAQTGVHFDGREGELCVDGRVWRIGWAPSGQRGVARQMMSDVDCDVWRRPQ</sequence>
<evidence type="ECO:0000313" key="3">
    <source>
        <dbReference type="Proteomes" id="UP000001964"/>
    </source>
</evidence>
<keyword evidence="1" id="KW-0732">Signal</keyword>
<name>Q0AML5_MARMM</name>
<proteinExistence type="predicted"/>
<protein>
    <submittedName>
        <fullName evidence="2">Uncharacterized protein</fullName>
    </submittedName>
</protein>
<keyword evidence="3" id="KW-1185">Reference proteome</keyword>
<dbReference type="STRING" id="394221.Mmar10_2180"/>
<evidence type="ECO:0000313" key="2">
    <source>
        <dbReference type="EMBL" id="ABI66472.1"/>
    </source>
</evidence>
<dbReference type="HOGENOM" id="CLU_1925060_0_0_5"/>
<dbReference type="KEGG" id="mmr:Mmar10_2180"/>
<dbReference type="AlphaFoldDB" id="Q0AML5"/>